<name>A0A8H7KLL3_AGABI</name>
<protein>
    <submittedName>
        <fullName evidence="1">Uncharacterized protein</fullName>
    </submittedName>
</protein>
<dbReference type="EMBL" id="JABXXO010000001">
    <property type="protein sequence ID" value="KAF7784916.1"/>
    <property type="molecule type" value="Genomic_DNA"/>
</dbReference>
<evidence type="ECO:0000313" key="1">
    <source>
        <dbReference type="EMBL" id="KAF7784916.1"/>
    </source>
</evidence>
<reference evidence="1 2" key="1">
    <citation type="journal article" name="Sci. Rep.">
        <title>Telomere-to-telomere assembled and centromere annotated genomes of the two main subspecies of the button mushroom Agaricus bisporus reveal especially polymorphic chromosome ends.</title>
        <authorList>
            <person name="Sonnenberg A.S.M."/>
            <person name="Sedaghat-Telgerd N."/>
            <person name="Lavrijssen B."/>
            <person name="Ohm R.A."/>
            <person name="Hendrickx P.M."/>
            <person name="Scholtmeijer K."/>
            <person name="Baars J.J.P."/>
            <person name="van Peer A."/>
        </authorList>
    </citation>
    <scope>NUCLEOTIDE SEQUENCE [LARGE SCALE GENOMIC DNA]</scope>
    <source>
        <strain evidence="1 2">H119_p4</strain>
    </source>
</reference>
<sequence length="87" mass="10133">MKGWIKCLCRENSLLEKWMDRPPSFLSTATNGLRFGYFLRENTDKRLEPLELFLKLCTIFGELCHGSIQLAYFAAQFVYFVNISMLG</sequence>
<proteinExistence type="predicted"/>
<dbReference type="Proteomes" id="UP000629468">
    <property type="component" value="Unassembled WGS sequence"/>
</dbReference>
<accession>A0A8H7KLL3</accession>
<dbReference type="AlphaFoldDB" id="A0A8H7KLL3"/>
<organism evidence="1 2">
    <name type="scientific">Agaricus bisporus var. burnettii</name>
    <dbReference type="NCBI Taxonomy" id="192524"/>
    <lineage>
        <taxon>Eukaryota</taxon>
        <taxon>Fungi</taxon>
        <taxon>Dikarya</taxon>
        <taxon>Basidiomycota</taxon>
        <taxon>Agaricomycotina</taxon>
        <taxon>Agaricomycetes</taxon>
        <taxon>Agaricomycetidae</taxon>
        <taxon>Agaricales</taxon>
        <taxon>Agaricineae</taxon>
        <taxon>Agaricaceae</taxon>
        <taxon>Agaricus</taxon>
    </lineage>
</organism>
<evidence type="ECO:0000313" key="2">
    <source>
        <dbReference type="Proteomes" id="UP000629468"/>
    </source>
</evidence>
<comment type="caution">
    <text evidence="1">The sequence shown here is derived from an EMBL/GenBank/DDBJ whole genome shotgun (WGS) entry which is preliminary data.</text>
</comment>
<gene>
    <name evidence="1" type="ORF">Agabi119p4_1081</name>
</gene>